<keyword evidence="2" id="KW-1185">Reference proteome</keyword>
<protein>
    <recommendedName>
        <fullName evidence="3">DUF948 domain-containing protein</fullName>
    </recommendedName>
</protein>
<evidence type="ECO:0008006" key="3">
    <source>
        <dbReference type="Google" id="ProtNLM"/>
    </source>
</evidence>
<proteinExistence type="predicted"/>
<dbReference type="AlphaFoldDB" id="A0A7K0CKK2"/>
<name>A0A7K0CKK2_9ACTN</name>
<organism evidence="1 2">
    <name type="scientific">Streptomyces smaragdinus</name>
    <dbReference type="NCBI Taxonomy" id="2585196"/>
    <lineage>
        <taxon>Bacteria</taxon>
        <taxon>Bacillati</taxon>
        <taxon>Actinomycetota</taxon>
        <taxon>Actinomycetes</taxon>
        <taxon>Kitasatosporales</taxon>
        <taxon>Streptomycetaceae</taxon>
        <taxon>Streptomyces</taxon>
    </lineage>
</organism>
<dbReference type="EMBL" id="WEGJ01000017">
    <property type="protein sequence ID" value="MQY14007.1"/>
    <property type="molecule type" value="Genomic_DNA"/>
</dbReference>
<accession>A0A7K0CKK2</accession>
<evidence type="ECO:0000313" key="1">
    <source>
        <dbReference type="EMBL" id="MQY14007.1"/>
    </source>
</evidence>
<dbReference type="RefSeq" id="WP_153454252.1">
    <property type="nucleotide sequence ID" value="NZ_WEGJ01000017.1"/>
</dbReference>
<comment type="caution">
    <text evidence="1">The sequence shown here is derived from an EMBL/GenBank/DDBJ whole genome shotgun (WGS) entry which is preliminary data.</text>
</comment>
<evidence type="ECO:0000313" key="2">
    <source>
        <dbReference type="Proteomes" id="UP000466345"/>
    </source>
</evidence>
<dbReference type="Proteomes" id="UP000466345">
    <property type="component" value="Unassembled WGS sequence"/>
</dbReference>
<reference evidence="1 2" key="1">
    <citation type="submission" date="2019-10" db="EMBL/GenBank/DDBJ databases">
        <title>Streptomyces smaragdinus sp. nov. and Streptomyces fabii sp. nov., isolated from the gut of fungus growing-termite Macrotermes natalensis.</title>
        <authorList>
            <person name="Schwitalla J."/>
            <person name="Benndorf R."/>
            <person name="Martin K."/>
            <person name="De Beer W."/>
            <person name="Kaster A.-K."/>
            <person name="Vollmers J."/>
            <person name="Poulsen M."/>
            <person name="Beemelmanns C."/>
        </authorList>
    </citation>
    <scope>NUCLEOTIDE SEQUENCE [LARGE SCALE GENOMIC DNA]</scope>
    <source>
        <strain evidence="1 2">RB5</strain>
    </source>
</reference>
<gene>
    <name evidence="1" type="ORF">SRB5_41670</name>
</gene>
<sequence>MLWPMIAIAAGVLGLTVLAVLAARVWIEVRRLARRVEEASEAVARAAQEVENAVTPLVKGSVTGL</sequence>